<dbReference type="HOGENOM" id="CLU_1883517_0_0_7"/>
<evidence type="ECO:0000313" key="1">
    <source>
        <dbReference type="EMBL" id="AFE05888.1"/>
    </source>
</evidence>
<gene>
    <name evidence="1" type="ordered locus">COCOR_04555</name>
</gene>
<keyword evidence="2" id="KW-1185">Reference proteome</keyword>
<reference evidence="2" key="2">
    <citation type="submission" date="2012-03" db="EMBL/GenBank/DDBJ databases">
        <title>Genome sequence of the fruiting myxobacterium Corallococcus coralloides DSM 2259.</title>
        <authorList>
            <person name="Huntley S."/>
            <person name="Zhang Y."/>
            <person name="Treuner-Lange A."/>
            <person name="Sensen C.W."/>
            <person name="Sogaard-Andersen L."/>
        </authorList>
    </citation>
    <scope>NUCLEOTIDE SEQUENCE [LARGE SCALE GENOMIC DNA]</scope>
    <source>
        <strain evidence="2">ATCC 25202 / DSM 2259 / NBRC 100086 / M2</strain>
    </source>
</reference>
<proteinExistence type="predicted"/>
<protein>
    <recommendedName>
        <fullName evidence="3">DUF1501 domain-containing protein</fullName>
    </recommendedName>
</protein>
<organism evidence="1 2">
    <name type="scientific">Corallococcus coralloides (strain ATCC 25202 / DSM 2259 / NBRC 100086 / M2)</name>
    <name type="common">Myxococcus coralloides</name>
    <dbReference type="NCBI Taxonomy" id="1144275"/>
    <lineage>
        <taxon>Bacteria</taxon>
        <taxon>Pseudomonadati</taxon>
        <taxon>Myxococcota</taxon>
        <taxon>Myxococcia</taxon>
        <taxon>Myxococcales</taxon>
        <taxon>Cystobacterineae</taxon>
        <taxon>Myxococcaceae</taxon>
        <taxon>Corallococcus</taxon>
    </lineage>
</organism>
<evidence type="ECO:0000313" key="2">
    <source>
        <dbReference type="Proteomes" id="UP000007587"/>
    </source>
</evidence>
<dbReference type="Pfam" id="PF07394">
    <property type="entry name" value="DUF1501"/>
    <property type="match status" value="1"/>
</dbReference>
<accession>H8MGS8</accession>
<dbReference type="InterPro" id="IPR010869">
    <property type="entry name" value="DUF1501"/>
</dbReference>
<dbReference type="STRING" id="1144275.COCOR_04555"/>
<dbReference type="eggNOG" id="COG4102">
    <property type="taxonomic scope" value="Bacteria"/>
</dbReference>
<evidence type="ECO:0008006" key="3">
    <source>
        <dbReference type="Google" id="ProtNLM"/>
    </source>
</evidence>
<dbReference type="EMBL" id="CP003389">
    <property type="protein sequence ID" value="AFE05888.1"/>
    <property type="molecule type" value="Genomic_DNA"/>
</dbReference>
<dbReference type="Proteomes" id="UP000007587">
    <property type="component" value="Chromosome"/>
</dbReference>
<dbReference type="InterPro" id="IPR017850">
    <property type="entry name" value="Alkaline_phosphatase_core_sf"/>
</dbReference>
<sequence>MHTNHLRIALEMVGRLCIEMSLTPSRSDPSRSLLDETLVYVYSDFGRTFPKQGSDHHPATCALLVGGGIQGNQMLGGYDETMNGSPMGAPVALVEEDGSHVSRAPRSQDIAATVMSAFGLEPGKDFFIPGGYGVFDGVVKS</sequence>
<dbReference type="SUPFAM" id="SSF53649">
    <property type="entry name" value="Alkaline phosphatase-like"/>
    <property type="match status" value="1"/>
</dbReference>
<reference evidence="1 2" key="1">
    <citation type="journal article" date="2012" name="J. Bacteriol.">
        <title>Complete Genome Sequence of the Fruiting Myxobacterium Corallococcus coralloides DSM 2259.</title>
        <authorList>
            <person name="Huntley S."/>
            <person name="Zhang Y."/>
            <person name="Treuner-Lange A."/>
            <person name="Kneip S."/>
            <person name="Sensen C.W."/>
            <person name="Sogaard-Andersen L."/>
        </authorList>
    </citation>
    <scope>NUCLEOTIDE SEQUENCE [LARGE SCALE GENOMIC DNA]</scope>
    <source>
        <strain evidence="2">ATCC 25202 / DSM 2259 / NBRC 100086 / M2</strain>
    </source>
</reference>
<name>H8MGS8_CORCM</name>
<dbReference type="KEGG" id="ccx:COCOR_04555"/>
<dbReference type="AlphaFoldDB" id="H8MGS8"/>
<dbReference type="InParanoid" id="H8MGS8"/>